<feature type="coiled-coil region" evidence="15">
    <location>
        <begin position="41"/>
        <end position="133"/>
    </location>
</feature>
<dbReference type="SUPFAM" id="SSF81573">
    <property type="entry name" value="F1F0 ATP synthase subunit B, membrane domain"/>
    <property type="match status" value="1"/>
</dbReference>
<comment type="function">
    <text evidence="13">Component of the F(0) channel, it forms part of the peripheral stalk, linking F(1) to F(0).</text>
</comment>
<dbReference type="Proteomes" id="UP001204798">
    <property type="component" value="Unassembled WGS sequence"/>
</dbReference>
<comment type="similarity">
    <text evidence="1 13 14">Belongs to the ATPase B chain family.</text>
</comment>
<keyword evidence="10 13" id="KW-0066">ATP synthesis</keyword>
<keyword evidence="7 13" id="KW-1133">Transmembrane helix</keyword>
<evidence type="ECO:0000256" key="9">
    <source>
        <dbReference type="ARBA" id="ARBA00023136"/>
    </source>
</evidence>
<keyword evidence="15" id="KW-0175">Coiled coil</keyword>
<evidence type="ECO:0000256" key="10">
    <source>
        <dbReference type="ARBA" id="ARBA00023310"/>
    </source>
</evidence>
<evidence type="ECO:0000256" key="5">
    <source>
        <dbReference type="ARBA" id="ARBA00022692"/>
    </source>
</evidence>
<keyword evidence="3 13" id="KW-1003">Cell membrane</keyword>
<dbReference type="RefSeq" id="WP_018195943.1">
    <property type="nucleotide sequence ID" value="NZ_CP130454.1"/>
</dbReference>
<keyword evidence="2 13" id="KW-0813">Transport</keyword>
<dbReference type="InterPro" id="IPR005864">
    <property type="entry name" value="ATP_synth_F0_bsu_bac"/>
</dbReference>
<dbReference type="InterPro" id="IPR002146">
    <property type="entry name" value="ATP_synth_b/b'su_bac/chlpt"/>
</dbReference>
<dbReference type="InterPro" id="IPR028987">
    <property type="entry name" value="ATP_synth_B-like_membr_sf"/>
</dbReference>
<keyword evidence="4 13" id="KW-0138">CF(0)</keyword>
<keyword evidence="9 13" id="KW-0472">Membrane</keyword>
<evidence type="ECO:0000256" key="1">
    <source>
        <dbReference type="ARBA" id="ARBA00005513"/>
    </source>
</evidence>
<keyword evidence="8 13" id="KW-0406">Ion transport</keyword>
<evidence type="ECO:0000256" key="14">
    <source>
        <dbReference type="RuleBase" id="RU003848"/>
    </source>
</evidence>
<comment type="subunit">
    <text evidence="13">F-type ATPases have 2 components, F(1) - the catalytic core - and F(0) - the membrane proton channel. F(1) has five subunits: alpha(3), beta(3), gamma(1), delta(1), epsilon(1). F(0) has three main subunits: a(1), b(2) and c(10-14). The alpha and beta chains form an alternating ring which encloses part of the gamma chain. F(1) is attached to F(0) by a central stalk formed by the gamma and epsilon chains, while a peripheral stalk is formed by the delta and b chains.</text>
</comment>
<dbReference type="Pfam" id="PF00430">
    <property type="entry name" value="ATP-synt_B"/>
    <property type="match status" value="1"/>
</dbReference>
<evidence type="ECO:0000256" key="6">
    <source>
        <dbReference type="ARBA" id="ARBA00022781"/>
    </source>
</evidence>
<sequence>MVSPLEVLSQMKLQWHWILSQTVAFLILYWLLRKFAFAPIQQILREREERVRKVIEDAERQRAEMERLRAEYEQHLAHIEEEARAKLQEAMQQAYQARDALLADAREQAERILQRAQEQIALEREKLMVELRDFVVDMAVRIAEKVIERSLDRTAHHELINDIIEKELREKSAH</sequence>
<evidence type="ECO:0000256" key="12">
    <source>
        <dbReference type="ARBA" id="ARBA00037847"/>
    </source>
</evidence>
<feature type="transmembrane region" description="Helical" evidence="13">
    <location>
        <begin position="15"/>
        <end position="32"/>
    </location>
</feature>
<dbReference type="InterPro" id="IPR050059">
    <property type="entry name" value="ATP_synthase_B_chain"/>
</dbReference>
<reference evidence="16 17" key="1">
    <citation type="submission" date="2022-08" db="EMBL/GenBank/DDBJ databases">
        <title>Bacterial and archaeal communities from various locations to study Microbial Dark Matter (Phase II).</title>
        <authorList>
            <person name="Stepanauskas R."/>
        </authorList>
    </citation>
    <scope>NUCLEOTIDE SEQUENCE [LARGE SCALE GENOMIC DNA]</scope>
    <source>
        <strain evidence="16 17">PD1</strain>
    </source>
</reference>
<evidence type="ECO:0000256" key="2">
    <source>
        <dbReference type="ARBA" id="ARBA00022448"/>
    </source>
</evidence>
<evidence type="ECO:0000313" key="17">
    <source>
        <dbReference type="Proteomes" id="UP001204798"/>
    </source>
</evidence>
<dbReference type="NCBIfam" id="TIGR01144">
    <property type="entry name" value="ATP_synt_b"/>
    <property type="match status" value="1"/>
</dbReference>
<dbReference type="CDD" id="cd06503">
    <property type="entry name" value="ATP-synt_Fo_b"/>
    <property type="match status" value="1"/>
</dbReference>
<evidence type="ECO:0000256" key="8">
    <source>
        <dbReference type="ARBA" id="ARBA00023065"/>
    </source>
</evidence>
<evidence type="ECO:0000313" key="16">
    <source>
        <dbReference type="EMBL" id="MCS3921274.1"/>
    </source>
</evidence>
<dbReference type="PANTHER" id="PTHR33445">
    <property type="entry name" value="ATP SYNTHASE SUBUNIT B', CHLOROPLASTIC"/>
    <property type="match status" value="1"/>
</dbReference>
<dbReference type="HAMAP" id="MF_01398">
    <property type="entry name" value="ATP_synth_b_bprime"/>
    <property type="match status" value="1"/>
</dbReference>
<comment type="subcellular location">
    <subcellularLocation>
        <location evidence="13">Cell membrane</location>
        <topology evidence="13">Single-pass membrane protein</topology>
    </subcellularLocation>
    <subcellularLocation>
        <location evidence="12">Endomembrane system</location>
        <topology evidence="12">Single-pass membrane protein</topology>
    </subcellularLocation>
</comment>
<evidence type="ECO:0000256" key="7">
    <source>
        <dbReference type="ARBA" id="ARBA00022989"/>
    </source>
</evidence>
<evidence type="ECO:0000256" key="11">
    <source>
        <dbReference type="ARBA" id="ARBA00025198"/>
    </source>
</evidence>
<keyword evidence="5 13" id="KW-0812">Transmembrane</keyword>
<keyword evidence="17" id="KW-1185">Reference proteome</keyword>
<dbReference type="PANTHER" id="PTHR33445:SF1">
    <property type="entry name" value="ATP SYNTHASE SUBUNIT B"/>
    <property type="match status" value="1"/>
</dbReference>
<dbReference type="EMBL" id="JANUCP010000012">
    <property type="protein sequence ID" value="MCS3921274.1"/>
    <property type="molecule type" value="Genomic_DNA"/>
</dbReference>
<evidence type="ECO:0000256" key="15">
    <source>
        <dbReference type="SAM" id="Coils"/>
    </source>
</evidence>
<comment type="caution">
    <text evidence="16">The sequence shown here is derived from an EMBL/GenBank/DDBJ whole genome shotgun (WGS) entry which is preliminary data.</text>
</comment>
<proteinExistence type="inferred from homology"/>
<keyword evidence="6 13" id="KW-0375">Hydrogen ion transport</keyword>
<evidence type="ECO:0000256" key="3">
    <source>
        <dbReference type="ARBA" id="ARBA00022475"/>
    </source>
</evidence>
<name>A0ABT2ETI2_9BACT</name>
<comment type="function">
    <text evidence="11 13">F(1)F(0) ATP synthase produces ATP from ADP in the presence of a proton or sodium gradient. F-type ATPases consist of two structural domains, F(1) containing the extramembraneous catalytic core and F(0) containing the membrane proton channel, linked together by a central stalk and a peripheral stalk. During catalysis, ATP synthesis in the catalytic domain of F(1) is coupled via a rotary mechanism of the central stalk subunits to proton translocation.</text>
</comment>
<evidence type="ECO:0000256" key="13">
    <source>
        <dbReference type="HAMAP-Rule" id="MF_01398"/>
    </source>
</evidence>
<accession>A0ABT2ETI2</accession>
<gene>
    <name evidence="13" type="primary">atpF</name>
    <name evidence="16" type="ORF">M2350_003723</name>
</gene>
<evidence type="ECO:0000256" key="4">
    <source>
        <dbReference type="ARBA" id="ARBA00022547"/>
    </source>
</evidence>
<protein>
    <recommendedName>
        <fullName evidence="13">ATP synthase subunit b</fullName>
    </recommendedName>
    <alternativeName>
        <fullName evidence="13">ATP synthase F(0) sector subunit b</fullName>
    </alternativeName>
    <alternativeName>
        <fullName evidence="13">ATPase subunit I</fullName>
    </alternativeName>
    <alternativeName>
        <fullName evidence="13">F-type ATPase subunit b</fullName>
        <shortName evidence="13">F-ATPase subunit b</shortName>
    </alternativeName>
</protein>
<organism evidence="16 17">
    <name type="scientific">Candidatus Fervidibacter sacchari</name>
    <dbReference type="NCBI Taxonomy" id="1448929"/>
    <lineage>
        <taxon>Bacteria</taxon>
        <taxon>Candidatus Fervidibacterota</taxon>
        <taxon>Candidatus Fervidibacter</taxon>
    </lineage>
</organism>